<name>A0ABP9EHU5_9GAMM</name>
<keyword evidence="1" id="KW-0732">Signal</keyword>
<accession>A0ABP9EHU5</accession>
<evidence type="ECO:0000313" key="3">
    <source>
        <dbReference type="Proteomes" id="UP001499988"/>
    </source>
</evidence>
<keyword evidence="3" id="KW-1185">Reference proteome</keyword>
<dbReference type="EMBL" id="BAABJZ010000003">
    <property type="protein sequence ID" value="GAA4872953.1"/>
    <property type="molecule type" value="Genomic_DNA"/>
</dbReference>
<sequence length="439" mass="49227">MKALFLKGSSSLFKRLLALSLLSLSAFALATDDVWGEEDWGDDDWGDAWSEEARSPWQPVSGFIELGAGGRLQTDAAGLDRATLGEARGRVETGYVSERWRADLRTDVRYDDVVEGWQLDVRELTLSFAAGPVDFKLGRQVLTWGTGDFLFLNDLFPKDWQAFFSGLDDEYLKAPTNAIKASYFGEKASLDLVWIPRFESDNYLNGERFSFFNPAVGGPVAPGFSLDEPSDDALAARLFGNLGSVEWALYGYWGYTGQPEAADSQGQPRFSRLNTYGASALLPLGPGLFNLEAALHDQQSAGGELAFTPADKVMLLVGYQQELIANLTLGLQYQFEDLQDYSRWLAGQPYPEFAAGSERHLMTLRLDQRLWQDKLTLSLFAFYSPTDDDFYLRPKVSYRLDDQWEFSGGFNLMGGEEDHTFFGQLADNSNAWLRLRSRY</sequence>
<feature type="signal peptide" evidence="1">
    <location>
        <begin position="1"/>
        <end position="30"/>
    </location>
</feature>
<proteinExistence type="predicted"/>
<dbReference type="Proteomes" id="UP001499988">
    <property type="component" value="Unassembled WGS sequence"/>
</dbReference>
<protein>
    <recommendedName>
        <fullName evidence="4">Porin</fullName>
    </recommendedName>
</protein>
<reference evidence="3" key="1">
    <citation type="journal article" date="2019" name="Int. J. Syst. Evol. Microbiol.">
        <title>The Global Catalogue of Microorganisms (GCM) 10K type strain sequencing project: providing services to taxonomists for standard genome sequencing and annotation.</title>
        <authorList>
            <consortium name="The Broad Institute Genomics Platform"/>
            <consortium name="The Broad Institute Genome Sequencing Center for Infectious Disease"/>
            <person name="Wu L."/>
            <person name="Ma J."/>
        </authorList>
    </citation>
    <scope>NUCLEOTIDE SEQUENCE [LARGE SCALE GENOMIC DNA]</scope>
    <source>
        <strain evidence="3">JCM 18401</strain>
    </source>
</reference>
<evidence type="ECO:0008006" key="4">
    <source>
        <dbReference type="Google" id="ProtNLM"/>
    </source>
</evidence>
<gene>
    <name evidence="2" type="ORF">GCM10023333_02250</name>
</gene>
<feature type="chain" id="PRO_5047477356" description="Porin" evidence="1">
    <location>
        <begin position="31"/>
        <end position="439"/>
    </location>
</feature>
<organism evidence="2 3">
    <name type="scientific">Ferrimonas pelagia</name>
    <dbReference type="NCBI Taxonomy" id="1177826"/>
    <lineage>
        <taxon>Bacteria</taxon>
        <taxon>Pseudomonadati</taxon>
        <taxon>Pseudomonadota</taxon>
        <taxon>Gammaproteobacteria</taxon>
        <taxon>Alteromonadales</taxon>
        <taxon>Ferrimonadaceae</taxon>
        <taxon>Ferrimonas</taxon>
    </lineage>
</organism>
<comment type="caution">
    <text evidence="2">The sequence shown here is derived from an EMBL/GenBank/DDBJ whole genome shotgun (WGS) entry which is preliminary data.</text>
</comment>
<evidence type="ECO:0000313" key="2">
    <source>
        <dbReference type="EMBL" id="GAA4872953.1"/>
    </source>
</evidence>
<dbReference type="RefSeq" id="WP_345332432.1">
    <property type="nucleotide sequence ID" value="NZ_BAABJZ010000003.1"/>
</dbReference>
<evidence type="ECO:0000256" key="1">
    <source>
        <dbReference type="SAM" id="SignalP"/>
    </source>
</evidence>